<organism evidence="2 3">
    <name type="scientific">Flavobacterium litorale</name>
    <dbReference type="NCBI Taxonomy" id="2856519"/>
    <lineage>
        <taxon>Bacteria</taxon>
        <taxon>Pseudomonadati</taxon>
        <taxon>Bacteroidota</taxon>
        <taxon>Flavobacteriia</taxon>
        <taxon>Flavobacteriales</taxon>
        <taxon>Flavobacteriaceae</taxon>
        <taxon>Flavobacterium</taxon>
    </lineage>
</organism>
<proteinExistence type="predicted"/>
<feature type="domain" description="Transcription regulator PadR N-terminal" evidence="1">
    <location>
        <begin position="15"/>
        <end position="86"/>
    </location>
</feature>
<gene>
    <name evidence="2" type="ORF">K1I41_04100</name>
</gene>
<dbReference type="RefSeq" id="WP_220641414.1">
    <property type="nucleotide sequence ID" value="NZ_CP080429.1"/>
</dbReference>
<sequence>MKKSSLYKGSLTTIIMKLLEENGRMYGYEITQKVKQITKGELHITEGALYPALHKLEGGGLLEAEVEKVDNRLRKYYKLTEDGKRETVNRMHELEEFIRNMQTLVSPNTNPDLQF</sequence>
<reference evidence="2 3" key="1">
    <citation type="submission" date="2021-07" db="EMBL/GenBank/DDBJ databases">
        <title>Flavobacterium WSW3-B6 sp.nov, isolated from seaweed.</title>
        <authorList>
            <person name="Muhammad N."/>
            <person name="Ho H."/>
            <person name="Lee Y.-J."/>
            <person name="Nguyen T."/>
            <person name="Ho J."/>
            <person name="Kim S.-G."/>
        </authorList>
    </citation>
    <scope>NUCLEOTIDE SEQUENCE [LARGE SCALE GENOMIC DNA]</scope>
    <source>
        <strain evidence="2 3">WSW3-B6</strain>
    </source>
</reference>
<accession>A0ABX8V8A1</accession>
<dbReference type="PANTHER" id="PTHR33169:SF14">
    <property type="entry name" value="TRANSCRIPTIONAL REGULATOR RV3488"/>
    <property type="match status" value="1"/>
</dbReference>
<evidence type="ECO:0000259" key="1">
    <source>
        <dbReference type="Pfam" id="PF03551"/>
    </source>
</evidence>
<dbReference type="InterPro" id="IPR005149">
    <property type="entry name" value="Tscrpt_reg_PadR_N"/>
</dbReference>
<evidence type="ECO:0000313" key="3">
    <source>
        <dbReference type="Proteomes" id="UP000825381"/>
    </source>
</evidence>
<dbReference type="Proteomes" id="UP000825381">
    <property type="component" value="Chromosome"/>
</dbReference>
<dbReference type="Gene3D" id="1.10.10.10">
    <property type="entry name" value="Winged helix-like DNA-binding domain superfamily/Winged helix DNA-binding domain"/>
    <property type="match status" value="1"/>
</dbReference>
<dbReference type="PANTHER" id="PTHR33169">
    <property type="entry name" value="PADR-FAMILY TRANSCRIPTIONAL REGULATOR"/>
    <property type="match status" value="1"/>
</dbReference>
<dbReference type="InterPro" id="IPR036388">
    <property type="entry name" value="WH-like_DNA-bd_sf"/>
</dbReference>
<dbReference type="SUPFAM" id="SSF46785">
    <property type="entry name" value="Winged helix' DNA-binding domain"/>
    <property type="match status" value="1"/>
</dbReference>
<dbReference type="Pfam" id="PF03551">
    <property type="entry name" value="PadR"/>
    <property type="match status" value="1"/>
</dbReference>
<dbReference type="EMBL" id="CP080429">
    <property type="protein sequence ID" value="QYJ69078.1"/>
    <property type="molecule type" value="Genomic_DNA"/>
</dbReference>
<protein>
    <submittedName>
        <fullName evidence="2">PadR family transcriptional regulator</fullName>
    </submittedName>
</protein>
<evidence type="ECO:0000313" key="2">
    <source>
        <dbReference type="EMBL" id="QYJ69078.1"/>
    </source>
</evidence>
<keyword evidence="3" id="KW-1185">Reference proteome</keyword>
<name>A0ABX8V8A1_9FLAO</name>
<dbReference type="InterPro" id="IPR052509">
    <property type="entry name" value="Metal_resp_DNA-bind_regulator"/>
</dbReference>
<dbReference type="InterPro" id="IPR036390">
    <property type="entry name" value="WH_DNA-bd_sf"/>
</dbReference>